<evidence type="ECO:0000313" key="2">
    <source>
        <dbReference type="EMBL" id="RKD90002.1"/>
    </source>
</evidence>
<dbReference type="RefSeq" id="WP_120271441.1">
    <property type="nucleotide sequence ID" value="NZ_RAPN01000001.1"/>
</dbReference>
<sequence>MKKITLLILSLFLVAVACNEADDFVNDSSTQAQEKSAYTKTYQWKTGEGYFIPLMCDGETVDVLNGSLMAHYRWHVMNGQTQMVLVRFSGELTSEATGETFVINESDKIRYEEGAMMHYSFSWNVRGNWGSHYIGSGYLDLNTWEVVPEKTVCPPSNN</sequence>
<accession>A0A419W3F1</accession>
<proteinExistence type="predicted"/>
<feature type="chain" id="PRO_5019072664" description="Lipid-binding hydrolase" evidence="1">
    <location>
        <begin position="18"/>
        <end position="158"/>
    </location>
</feature>
<organism evidence="2 3">
    <name type="scientific">Mangrovibacterium diazotrophicum</name>
    <dbReference type="NCBI Taxonomy" id="1261403"/>
    <lineage>
        <taxon>Bacteria</taxon>
        <taxon>Pseudomonadati</taxon>
        <taxon>Bacteroidota</taxon>
        <taxon>Bacteroidia</taxon>
        <taxon>Marinilabiliales</taxon>
        <taxon>Prolixibacteraceae</taxon>
        <taxon>Mangrovibacterium</taxon>
    </lineage>
</organism>
<evidence type="ECO:0008006" key="4">
    <source>
        <dbReference type="Google" id="ProtNLM"/>
    </source>
</evidence>
<protein>
    <recommendedName>
        <fullName evidence="4">Lipid-binding hydrolase</fullName>
    </recommendedName>
</protein>
<reference evidence="2 3" key="1">
    <citation type="submission" date="2018-09" db="EMBL/GenBank/DDBJ databases">
        <title>Genomic Encyclopedia of Archaeal and Bacterial Type Strains, Phase II (KMG-II): from individual species to whole genera.</title>
        <authorList>
            <person name="Goeker M."/>
        </authorList>
    </citation>
    <scope>NUCLEOTIDE SEQUENCE [LARGE SCALE GENOMIC DNA]</scope>
    <source>
        <strain evidence="2 3">DSM 27148</strain>
    </source>
</reference>
<comment type="caution">
    <text evidence="2">The sequence shown here is derived from an EMBL/GenBank/DDBJ whole genome shotgun (WGS) entry which is preliminary data.</text>
</comment>
<name>A0A419W3F1_9BACT</name>
<keyword evidence="1" id="KW-0732">Signal</keyword>
<evidence type="ECO:0000256" key="1">
    <source>
        <dbReference type="SAM" id="SignalP"/>
    </source>
</evidence>
<dbReference type="EMBL" id="RAPN01000001">
    <property type="protein sequence ID" value="RKD90002.1"/>
    <property type="molecule type" value="Genomic_DNA"/>
</dbReference>
<evidence type="ECO:0000313" key="3">
    <source>
        <dbReference type="Proteomes" id="UP000283387"/>
    </source>
</evidence>
<dbReference type="OrthoDB" id="1121140at2"/>
<keyword evidence="3" id="KW-1185">Reference proteome</keyword>
<dbReference type="AlphaFoldDB" id="A0A419W3F1"/>
<dbReference type="Proteomes" id="UP000283387">
    <property type="component" value="Unassembled WGS sequence"/>
</dbReference>
<feature type="signal peptide" evidence="1">
    <location>
        <begin position="1"/>
        <end position="17"/>
    </location>
</feature>
<gene>
    <name evidence="2" type="ORF">BC643_0338</name>
</gene>
<dbReference type="PROSITE" id="PS51257">
    <property type="entry name" value="PROKAR_LIPOPROTEIN"/>
    <property type="match status" value="1"/>
</dbReference>